<dbReference type="AlphaFoldDB" id="X1G252"/>
<dbReference type="SUPFAM" id="SSF52096">
    <property type="entry name" value="ClpP/crotonase"/>
    <property type="match status" value="1"/>
</dbReference>
<comment type="similarity">
    <text evidence="1">Belongs to the enoyl-CoA hydratase/isomerase family.</text>
</comment>
<dbReference type="EMBL" id="BARU01010915">
    <property type="protein sequence ID" value="GAH38885.1"/>
    <property type="molecule type" value="Genomic_DNA"/>
</dbReference>
<gene>
    <name evidence="2" type="ORF">S03H2_20663</name>
</gene>
<reference evidence="2" key="1">
    <citation type="journal article" date="2014" name="Front. Microbiol.">
        <title>High frequency of phylogenetically diverse reductive dehalogenase-homologous genes in deep subseafloor sedimentary metagenomes.</title>
        <authorList>
            <person name="Kawai M."/>
            <person name="Futagami T."/>
            <person name="Toyoda A."/>
            <person name="Takaki Y."/>
            <person name="Nishi S."/>
            <person name="Hori S."/>
            <person name="Arai W."/>
            <person name="Tsubouchi T."/>
            <person name="Morono Y."/>
            <person name="Uchiyama I."/>
            <person name="Ito T."/>
            <person name="Fujiyama A."/>
            <person name="Inagaki F."/>
            <person name="Takami H."/>
        </authorList>
    </citation>
    <scope>NUCLEOTIDE SEQUENCE</scope>
    <source>
        <strain evidence="2">Expedition CK06-06</strain>
    </source>
</reference>
<accession>X1G252</accession>
<dbReference type="InterPro" id="IPR029045">
    <property type="entry name" value="ClpP/crotonase-like_dom_sf"/>
</dbReference>
<dbReference type="CDD" id="cd06558">
    <property type="entry name" value="crotonase-like"/>
    <property type="match status" value="1"/>
</dbReference>
<organism evidence="2">
    <name type="scientific">marine sediment metagenome</name>
    <dbReference type="NCBI Taxonomy" id="412755"/>
    <lineage>
        <taxon>unclassified sequences</taxon>
        <taxon>metagenomes</taxon>
        <taxon>ecological metagenomes</taxon>
    </lineage>
</organism>
<evidence type="ECO:0000256" key="1">
    <source>
        <dbReference type="ARBA" id="ARBA00005254"/>
    </source>
</evidence>
<dbReference type="Gene3D" id="3.90.226.10">
    <property type="entry name" value="2-enoyl-CoA Hydratase, Chain A, domain 1"/>
    <property type="match status" value="1"/>
</dbReference>
<dbReference type="PANTHER" id="PTHR43802:SF1">
    <property type="entry name" value="IP11341P-RELATED"/>
    <property type="match status" value="1"/>
</dbReference>
<comment type="caution">
    <text evidence="2">The sequence shown here is derived from an EMBL/GenBank/DDBJ whole genome shotgun (WGS) entry which is preliminary data.</text>
</comment>
<sequence>MTYNKIILEKKNAIAKITLNKPDALNTLDEELLSELMFALDGIEKDDSVNVVILTGAGRAFSAGRDLKGILEGREWVGGSRYKALEDLSKPVIAAVNGYCFTGSFELVMCADIIIASENAVFGDTHARFGIIPGGGQTQRLPRQIGPKKAKELMFTCNTISASEAERIGIVNKVVPPEKLEEATMEMAEKILQNIPEALRAIKSLVNKGMQTDLETGLKM</sequence>
<evidence type="ECO:0000313" key="2">
    <source>
        <dbReference type="EMBL" id="GAH38885.1"/>
    </source>
</evidence>
<evidence type="ECO:0008006" key="3">
    <source>
        <dbReference type="Google" id="ProtNLM"/>
    </source>
</evidence>
<dbReference type="Pfam" id="PF00378">
    <property type="entry name" value="ECH_1"/>
    <property type="match status" value="1"/>
</dbReference>
<dbReference type="PANTHER" id="PTHR43802">
    <property type="entry name" value="ENOYL-COA HYDRATASE"/>
    <property type="match status" value="1"/>
</dbReference>
<proteinExistence type="inferred from homology"/>
<dbReference type="InterPro" id="IPR001753">
    <property type="entry name" value="Enoyl-CoA_hydra/iso"/>
</dbReference>
<name>X1G252_9ZZZZ</name>
<feature type="non-terminal residue" evidence="2">
    <location>
        <position position="220"/>
    </location>
</feature>
<protein>
    <recommendedName>
        <fullName evidence="3">Enoyl-CoA hydratase</fullName>
    </recommendedName>
</protein>